<dbReference type="Gene3D" id="3.40.50.1390">
    <property type="entry name" value="Resolvase, N-terminal catalytic domain"/>
    <property type="match status" value="1"/>
</dbReference>
<dbReference type="SUPFAM" id="SSF53041">
    <property type="entry name" value="Resolvase-like"/>
    <property type="match status" value="1"/>
</dbReference>
<evidence type="ECO:0000313" key="3">
    <source>
        <dbReference type="EMBL" id="MBB4278658.1"/>
    </source>
</evidence>
<feature type="compositionally biased region" description="Low complexity" evidence="1">
    <location>
        <begin position="99"/>
        <end position="112"/>
    </location>
</feature>
<organism evidence="3 4">
    <name type="scientific">Rhizobium mongolense</name>
    <dbReference type="NCBI Taxonomy" id="57676"/>
    <lineage>
        <taxon>Bacteria</taxon>
        <taxon>Pseudomonadati</taxon>
        <taxon>Pseudomonadota</taxon>
        <taxon>Alphaproteobacteria</taxon>
        <taxon>Hyphomicrobiales</taxon>
        <taxon>Rhizobiaceae</taxon>
        <taxon>Rhizobium/Agrobacterium group</taxon>
        <taxon>Rhizobium</taxon>
    </lineage>
</organism>
<accession>A0A7W6RVF7</accession>
<evidence type="ECO:0000256" key="1">
    <source>
        <dbReference type="SAM" id="MobiDB-lite"/>
    </source>
</evidence>
<dbReference type="GO" id="GO:0003677">
    <property type="term" value="F:DNA binding"/>
    <property type="evidence" value="ECO:0007669"/>
    <property type="project" value="InterPro"/>
</dbReference>
<dbReference type="InterPro" id="IPR050639">
    <property type="entry name" value="SSR_resolvase"/>
</dbReference>
<protein>
    <recommendedName>
        <fullName evidence="2">Resolvase/invertase-type recombinase catalytic domain-containing protein</fullName>
    </recommendedName>
</protein>
<reference evidence="3 4" key="1">
    <citation type="submission" date="2020-08" db="EMBL/GenBank/DDBJ databases">
        <title>Genomic Encyclopedia of Type Strains, Phase IV (KMG-V): Genome sequencing to study the core and pangenomes of soil and plant-associated prokaryotes.</title>
        <authorList>
            <person name="Whitman W."/>
        </authorList>
    </citation>
    <scope>NUCLEOTIDE SEQUENCE [LARGE SCALE GENOMIC DNA]</scope>
    <source>
        <strain evidence="3 4">SEMIA 402</strain>
    </source>
</reference>
<sequence length="129" mass="13906">MAAFADRAGYEVVATFKETGSGAKLDRTERRKIMALAQSQQIDAILVAELSRWGRSTIDLLNTLCELEGWKVSIIAMSGMTRSTCRHRMAGCWRPFSPASRGSNATSSASASNPVSPLQRRGAKGSAVK</sequence>
<dbReference type="SMART" id="SM00857">
    <property type="entry name" value="Resolvase"/>
    <property type="match status" value="1"/>
</dbReference>
<dbReference type="AlphaFoldDB" id="A0A7W6RVF7"/>
<dbReference type="GO" id="GO:0000150">
    <property type="term" value="F:DNA strand exchange activity"/>
    <property type="evidence" value="ECO:0007669"/>
    <property type="project" value="InterPro"/>
</dbReference>
<feature type="region of interest" description="Disordered" evidence="1">
    <location>
        <begin position="99"/>
        <end position="129"/>
    </location>
</feature>
<dbReference type="InterPro" id="IPR006119">
    <property type="entry name" value="Resolv_N"/>
</dbReference>
<name>A0A7W6RVF7_9HYPH</name>
<evidence type="ECO:0000313" key="4">
    <source>
        <dbReference type="Proteomes" id="UP000533641"/>
    </source>
</evidence>
<gene>
    <name evidence="3" type="ORF">GGE12_006469</name>
</gene>
<dbReference type="Proteomes" id="UP000533641">
    <property type="component" value="Unassembled WGS sequence"/>
</dbReference>
<dbReference type="InterPro" id="IPR036162">
    <property type="entry name" value="Resolvase-like_N_sf"/>
</dbReference>
<feature type="domain" description="Resolvase/invertase-type recombinase catalytic" evidence="2">
    <location>
        <begin position="1"/>
        <end position="93"/>
    </location>
</feature>
<dbReference type="PANTHER" id="PTHR30461">
    <property type="entry name" value="DNA-INVERTASE FROM LAMBDOID PROPHAGE"/>
    <property type="match status" value="1"/>
</dbReference>
<evidence type="ECO:0000259" key="2">
    <source>
        <dbReference type="SMART" id="SM00857"/>
    </source>
</evidence>
<dbReference type="Pfam" id="PF00239">
    <property type="entry name" value="Resolvase"/>
    <property type="match status" value="1"/>
</dbReference>
<dbReference type="PANTHER" id="PTHR30461:SF19">
    <property type="entry name" value="SITE-SPECIFIC RECOMBINASE RESOLVASE FAMILY"/>
    <property type="match status" value="1"/>
</dbReference>
<comment type="caution">
    <text evidence="3">The sequence shown here is derived from an EMBL/GenBank/DDBJ whole genome shotgun (WGS) entry which is preliminary data.</text>
</comment>
<dbReference type="EMBL" id="JACIGM010000020">
    <property type="protein sequence ID" value="MBB4278658.1"/>
    <property type="molecule type" value="Genomic_DNA"/>
</dbReference>
<proteinExistence type="predicted"/>